<dbReference type="Proteomes" id="UP001430356">
    <property type="component" value="Unassembled WGS sequence"/>
</dbReference>
<dbReference type="GO" id="GO:0007023">
    <property type="term" value="P:post-chaperonin tubulin folding pathway"/>
    <property type="evidence" value="ECO:0007669"/>
    <property type="project" value="InterPro"/>
</dbReference>
<evidence type="ECO:0000256" key="2">
    <source>
        <dbReference type="ARBA" id="ARBA00023186"/>
    </source>
</evidence>
<comment type="similarity">
    <text evidence="1">Belongs to the TBCC family.</text>
</comment>
<dbReference type="EMBL" id="JAECZO010000070">
    <property type="protein sequence ID" value="KAK7196157.1"/>
    <property type="molecule type" value="Genomic_DNA"/>
</dbReference>
<feature type="domain" description="C-CAP/cofactor C-like" evidence="4">
    <location>
        <begin position="124"/>
        <end position="282"/>
    </location>
</feature>
<dbReference type="Gene3D" id="2.160.20.70">
    <property type="match status" value="1"/>
</dbReference>
<keyword evidence="2" id="KW-0143">Chaperone</keyword>
<dbReference type="PANTHER" id="PTHR15139:SF0">
    <property type="entry name" value="TUBULIN-SPECIFIC CHAPERONE C"/>
    <property type="match status" value="1"/>
</dbReference>
<dbReference type="AlphaFoldDB" id="A0AAW0EPZ1"/>
<feature type="compositionally biased region" description="Basic residues" evidence="3">
    <location>
        <begin position="106"/>
        <end position="115"/>
    </location>
</feature>
<feature type="compositionally biased region" description="Low complexity" evidence="3">
    <location>
        <begin position="117"/>
        <end position="133"/>
    </location>
</feature>
<feature type="region of interest" description="Disordered" evidence="3">
    <location>
        <begin position="1"/>
        <end position="29"/>
    </location>
</feature>
<keyword evidence="6" id="KW-1185">Reference proteome</keyword>
<gene>
    <name evidence="5" type="ORF">NESM_000550700</name>
</gene>
<dbReference type="SMART" id="SM00673">
    <property type="entry name" value="CARP"/>
    <property type="match status" value="2"/>
</dbReference>
<protein>
    <submittedName>
        <fullName evidence="5">Tubulin binding cofactor C</fullName>
    </submittedName>
</protein>
<evidence type="ECO:0000259" key="4">
    <source>
        <dbReference type="PROSITE" id="PS51329"/>
    </source>
</evidence>
<accession>A0AAW0EPZ1</accession>
<reference evidence="5 6" key="1">
    <citation type="journal article" date="2021" name="MBio">
        <title>A New Model Trypanosomatid, Novymonas esmeraldas: Genomic Perception of Its 'Candidatus Pandoraea novymonadis' Endosymbiont.</title>
        <authorList>
            <person name="Zakharova A."/>
            <person name="Saura A."/>
            <person name="Butenko A."/>
            <person name="Podesvova L."/>
            <person name="Warmusova S."/>
            <person name="Kostygov A.Y."/>
            <person name="Nenarokova A."/>
            <person name="Lukes J."/>
            <person name="Opperdoes F.R."/>
            <person name="Yurchenko V."/>
        </authorList>
    </citation>
    <scope>NUCLEOTIDE SEQUENCE [LARGE SCALE GENOMIC DNA]</scope>
    <source>
        <strain evidence="5 6">E262AT.01</strain>
    </source>
</reference>
<organism evidence="5 6">
    <name type="scientific">Novymonas esmeraldas</name>
    <dbReference type="NCBI Taxonomy" id="1808958"/>
    <lineage>
        <taxon>Eukaryota</taxon>
        <taxon>Discoba</taxon>
        <taxon>Euglenozoa</taxon>
        <taxon>Kinetoplastea</taxon>
        <taxon>Metakinetoplastina</taxon>
        <taxon>Trypanosomatida</taxon>
        <taxon>Trypanosomatidae</taxon>
        <taxon>Novymonas</taxon>
    </lineage>
</organism>
<dbReference type="GO" id="GO:0005737">
    <property type="term" value="C:cytoplasm"/>
    <property type="evidence" value="ECO:0007669"/>
    <property type="project" value="TreeGrafter"/>
</dbReference>
<dbReference type="InterPro" id="IPR012945">
    <property type="entry name" value="Tubulin-bd_cofactor_C_dom"/>
</dbReference>
<evidence type="ECO:0000256" key="3">
    <source>
        <dbReference type="SAM" id="MobiDB-lite"/>
    </source>
</evidence>
<sequence length="330" mass="35965">MEEKFLKQRLEREEQRHQRSKETAAITAQRQQYEAEAEQLEAEVTDLLQRGNLAESQQRIDTLRTLVQDTANSISLTAHEMAKANGVLARLQQLVDDKNSDAAPKKFKFSSRLKTKATPSDATPTSTSASPSSEPHTVALAGRMTGFGSVYGPSSGGDLFIREGKSAFVNGCVDCTIYCLPIAGSVFLSDCTGCRVYVSCHQLRLKSCARLDLYVWCASTPIIESCDAVRFGPYRCWAGLLGSSAADGRTYVTHAEWVSKVGEIADALGTEHNYTNVDDFQWVKKTASPHWRVLVEDEEQVSTTVFGEPALPSTAPSAHPAVAAAEAARV</sequence>
<dbReference type="InterPro" id="IPR006599">
    <property type="entry name" value="CARP_motif"/>
</dbReference>
<dbReference type="InterPro" id="IPR017901">
    <property type="entry name" value="C-CAP_CF_C-like"/>
</dbReference>
<dbReference type="Pfam" id="PF07986">
    <property type="entry name" value="TBCC"/>
    <property type="match status" value="1"/>
</dbReference>
<evidence type="ECO:0000256" key="1">
    <source>
        <dbReference type="ARBA" id="ARBA00008848"/>
    </source>
</evidence>
<dbReference type="PANTHER" id="PTHR15139">
    <property type="entry name" value="TUBULIN FOLDING COFACTOR C"/>
    <property type="match status" value="1"/>
</dbReference>
<dbReference type="PROSITE" id="PS51329">
    <property type="entry name" value="C_CAP_COFACTOR_C"/>
    <property type="match status" value="1"/>
</dbReference>
<name>A0AAW0EPZ1_9TRYP</name>
<evidence type="ECO:0000313" key="6">
    <source>
        <dbReference type="Proteomes" id="UP001430356"/>
    </source>
</evidence>
<proteinExistence type="inferred from homology"/>
<feature type="compositionally biased region" description="Basic and acidic residues" evidence="3">
    <location>
        <begin position="1"/>
        <end position="22"/>
    </location>
</feature>
<dbReference type="InterPro" id="IPR027684">
    <property type="entry name" value="TBCC"/>
</dbReference>
<feature type="region of interest" description="Disordered" evidence="3">
    <location>
        <begin position="106"/>
        <end position="135"/>
    </location>
</feature>
<dbReference type="GO" id="GO:0007021">
    <property type="term" value="P:tubulin complex assembly"/>
    <property type="evidence" value="ECO:0007669"/>
    <property type="project" value="TreeGrafter"/>
</dbReference>
<evidence type="ECO:0000313" key="5">
    <source>
        <dbReference type="EMBL" id="KAK7196157.1"/>
    </source>
</evidence>
<dbReference type="InterPro" id="IPR016098">
    <property type="entry name" value="CAP/MinC_C"/>
</dbReference>
<comment type="caution">
    <text evidence="5">The sequence shown here is derived from an EMBL/GenBank/DDBJ whole genome shotgun (WGS) entry which is preliminary data.</text>
</comment>